<dbReference type="GeneID" id="113851163"/>
<reference evidence="3" key="2">
    <citation type="submission" date="2025-08" db="UniProtKB">
        <authorList>
            <consortium name="RefSeq"/>
        </authorList>
    </citation>
    <scope>IDENTIFICATION</scope>
    <source>
        <tissue evidence="3">Young leaves</tissue>
    </source>
</reference>
<accession>A0A8B8K0Z1</accession>
<comment type="similarity">
    <text evidence="1">Belongs to the plant acyltransferase family.</text>
</comment>
<proteinExistence type="inferred from homology"/>
<dbReference type="AlphaFoldDB" id="A0A8B8K0Z1"/>
<gene>
    <name evidence="3" type="primary">LOC113851163</name>
</gene>
<name>A0A8B8K0Z1_ABRPR</name>
<dbReference type="InterPro" id="IPR023213">
    <property type="entry name" value="CAT-like_dom_sf"/>
</dbReference>
<dbReference type="PANTHER" id="PTHR31642:SF299">
    <property type="entry name" value="OS02G0653400 PROTEIN"/>
    <property type="match status" value="1"/>
</dbReference>
<evidence type="ECO:0000313" key="2">
    <source>
        <dbReference type="Proteomes" id="UP000694853"/>
    </source>
</evidence>
<dbReference type="GO" id="GO:0016747">
    <property type="term" value="F:acyltransferase activity, transferring groups other than amino-acyl groups"/>
    <property type="evidence" value="ECO:0007669"/>
    <property type="project" value="TreeGrafter"/>
</dbReference>
<sequence length="367" mass="41479">MSVPVSVHDGTHSLPKLQIEAVLSVSPLKVTEPRRVRQVLMSENSQTFGGCYEIVLYYEKLNEDCDSVLAGWIVESLGRALVEHPLLAGRLHRKEQGDTDNMGLWEIVSNDSGVRLYEAQFPMMLSEFLALSEKEHLEAELVFWKEIDEHNPQFSPLFYVQVTHFECGGYSVGIGCSLLLADILILENFLKKWTEIHNSVLIQNEEIKTPLFYHPLLTQNHESLPTDLISRTPSKNEIHTMIFKFTAKDLNFNKELWRELAMQCVAEAEQKLCKKVGSNFSVLVKESSEVIKIVKSGYSTGMEMLQLNLNNEIIGATWNDFGDYDVTFYEGNKPVIVSRWIGSVADGHVSVIPCQEDNVSAVIIVSL</sequence>
<dbReference type="PANTHER" id="PTHR31642">
    <property type="entry name" value="TRICHOTHECENE 3-O-ACETYLTRANSFERASE"/>
    <property type="match status" value="1"/>
</dbReference>
<reference evidence="2" key="1">
    <citation type="journal article" date="2019" name="Toxins">
        <title>Detection of Abrin-Like and Prepropulchellin-Like Toxin Genes and Transcripts Using Whole Genome Sequencing and Full-Length Transcript Sequencing of Abrus precatorius.</title>
        <authorList>
            <person name="Hovde B.T."/>
            <person name="Daligault H.E."/>
            <person name="Hanschen E.R."/>
            <person name="Kunde Y.A."/>
            <person name="Johnson M.B."/>
            <person name="Starkenburg S.R."/>
            <person name="Johnson S.L."/>
        </authorList>
    </citation>
    <scope>NUCLEOTIDE SEQUENCE [LARGE SCALE GENOMIC DNA]</scope>
</reference>
<dbReference type="Proteomes" id="UP000694853">
    <property type="component" value="Unplaced"/>
</dbReference>
<protein>
    <submittedName>
        <fullName evidence="3">Acetyl-CoA-benzylalcohol acetyltransferase-like</fullName>
    </submittedName>
</protein>
<dbReference type="RefSeq" id="XP_027337442.1">
    <property type="nucleotide sequence ID" value="XM_027481641.1"/>
</dbReference>
<dbReference type="KEGG" id="aprc:113851163"/>
<dbReference type="InterPro" id="IPR050317">
    <property type="entry name" value="Plant_Fungal_Acyltransferase"/>
</dbReference>
<dbReference type="OrthoDB" id="756073at2759"/>
<evidence type="ECO:0000256" key="1">
    <source>
        <dbReference type="ARBA" id="ARBA00009861"/>
    </source>
</evidence>
<evidence type="ECO:0000313" key="3">
    <source>
        <dbReference type="RefSeq" id="XP_027337442.1"/>
    </source>
</evidence>
<dbReference type="Pfam" id="PF02458">
    <property type="entry name" value="Transferase"/>
    <property type="match status" value="1"/>
</dbReference>
<keyword evidence="2" id="KW-1185">Reference proteome</keyword>
<organism evidence="2 3">
    <name type="scientific">Abrus precatorius</name>
    <name type="common">Indian licorice</name>
    <name type="synonym">Glycine abrus</name>
    <dbReference type="NCBI Taxonomy" id="3816"/>
    <lineage>
        <taxon>Eukaryota</taxon>
        <taxon>Viridiplantae</taxon>
        <taxon>Streptophyta</taxon>
        <taxon>Embryophyta</taxon>
        <taxon>Tracheophyta</taxon>
        <taxon>Spermatophyta</taxon>
        <taxon>Magnoliopsida</taxon>
        <taxon>eudicotyledons</taxon>
        <taxon>Gunneridae</taxon>
        <taxon>Pentapetalae</taxon>
        <taxon>rosids</taxon>
        <taxon>fabids</taxon>
        <taxon>Fabales</taxon>
        <taxon>Fabaceae</taxon>
        <taxon>Papilionoideae</taxon>
        <taxon>50 kb inversion clade</taxon>
        <taxon>NPAAA clade</taxon>
        <taxon>indigoferoid/millettioid clade</taxon>
        <taxon>Abreae</taxon>
        <taxon>Abrus</taxon>
    </lineage>
</organism>
<dbReference type="Gene3D" id="3.30.559.10">
    <property type="entry name" value="Chloramphenicol acetyltransferase-like domain"/>
    <property type="match status" value="1"/>
</dbReference>